<dbReference type="InterPro" id="IPR029510">
    <property type="entry name" value="Ald_DH_CS_GLU"/>
</dbReference>
<feature type="active site" evidence="8">
    <location>
        <position position="301"/>
    </location>
</feature>
<comment type="similarity">
    <text evidence="1 9">Belongs to the aldehyde dehydrogenase family.</text>
</comment>
<gene>
    <name evidence="11" type="primary">aldHT_1</name>
    <name evidence="11" type="ORF">VVAX_01588</name>
</gene>
<dbReference type="PROSITE" id="PS00687">
    <property type="entry name" value="ALDEHYDE_DEHYDR_GLU"/>
    <property type="match status" value="1"/>
</dbReference>
<dbReference type="Gene3D" id="3.40.309.10">
    <property type="entry name" value="Aldehyde Dehydrogenase, Chain A, domain 2"/>
    <property type="match status" value="1"/>
</dbReference>
<dbReference type="GO" id="GO:0016620">
    <property type="term" value="F:oxidoreductase activity, acting on the aldehyde or oxo group of donors, NAD or NADP as acceptor"/>
    <property type="evidence" value="ECO:0007669"/>
    <property type="project" value="InterPro"/>
</dbReference>
<proteinExistence type="inferred from homology"/>
<evidence type="ECO:0000256" key="9">
    <source>
        <dbReference type="RuleBase" id="RU003345"/>
    </source>
</evidence>
<evidence type="ECO:0000256" key="1">
    <source>
        <dbReference type="ARBA" id="ARBA00009986"/>
    </source>
</evidence>
<dbReference type="EC" id="1.1.1.257" evidence="6"/>
<dbReference type="PANTHER" id="PTHR11699">
    <property type="entry name" value="ALDEHYDE DEHYDROGENASE-RELATED"/>
    <property type="match status" value="1"/>
</dbReference>
<dbReference type="GO" id="GO:0018462">
    <property type="term" value="F:4-(hydroxymethyl)benzenesulfonate dehydrogenase activity"/>
    <property type="evidence" value="ECO:0007669"/>
    <property type="project" value="UniProtKB-EC"/>
</dbReference>
<dbReference type="EMBL" id="LR743507">
    <property type="protein sequence ID" value="CAA2102107.1"/>
    <property type="molecule type" value="Genomic_DNA"/>
</dbReference>
<dbReference type="CDD" id="cd07097">
    <property type="entry name" value="ALDH_KGSADH-YcbD"/>
    <property type="match status" value="1"/>
</dbReference>
<name>A0A679ITE4_VARPD</name>
<comment type="function">
    <text evidence="5">Involved in the toluene-4-sulfonate degradation pathway. Does not discriminate between the sulfonate and the carboxyl substituents and can also be involved in the p-toluenecarboxylate degradation pathway.</text>
</comment>
<evidence type="ECO:0000313" key="11">
    <source>
        <dbReference type="EMBL" id="CAA2102107.1"/>
    </source>
</evidence>
<dbReference type="InterPro" id="IPR016161">
    <property type="entry name" value="Ald_DH/histidinol_DH"/>
</dbReference>
<evidence type="ECO:0000256" key="2">
    <source>
        <dbReference type="ARBA" id="ARBA00011738"/>
    </source>
</evidence>
<dbReference type="SUPFAM" id="SSF53720">
    <property type="entry name" value="ALDH-like"/>
    <property type="match status" value="1"/>
</dbReference>
<evidence type="ECO:0000259" key="10">
    <source>
        <dbReference type="Pfam" id="PF00171"/>
    </source>
</evidence>
<dbReference type="PROSITE" id="PS00070">
    <property type="entry name" value="ALDEHYDE_DEHYDR_CYS"/>
    <property type="match status" value="1"/>
</dbReference>
<comment type="subunit">
    <text evidence="2">Homodimer.</text>
</comment>
<evidence type="ECO:0000256" key="5">
    <source>
        <dbReference type="ARBA" id="ARBA00056807"/>
    </source>
</evidence>
<evidence type="ECO:0000256" key="6">
    <source>
        <dbReference type="ARBA" id="ARBA00066857"/>
    </source>
</evidence>
<dbReference type="Gene3D" id="3.40.605.10">
    <property type="entry name" value="Aldehyde Dehydrogenase, Chain A, domain 1"/>
    <property type="match status" value="1"/>
</dbReference>
<accession>A0A679ITE4</accession>
<dbReference type="InterPro" id="IPR015590">
    <property type="entry name" value="Aldehyde_DH_dom"/>
</dbReference>
<evidence type="ECO:0000256" key="4">
    <source>
        <dbReference type="ARBA" id="ARBA00051407"/>
    </source>
</evidence>
<sequence>MSDRVFQNVAIDMHFAQKTIGSISKHFLDCLHIQNNRDKGHATVIHGEIHQNVRQYINGRWETSATTGVSANPSDTSEVVAEYARADRRQAEFAIRAATEAFPHWSHSTPQRRADVLDRIGAELLARKDDLGLLLAREEGKTLPEAVAEVARAGQVFKFFAGEALRGGAGGGGGENIASVRAGVQVDVTREPVGVVGLITPWNSPFVIPAWKIAPALAHGNSVVFKPAELVPACGWALAEIISRAALPAGAFNLVMGSGREVGQALVDSALVDALSFTGSAANGERVLQAAASRRAKVQLETGGKNALVVLADADLDRAVDCAVQGAYFSAGQRCTASSRLIVEAAVHDAFVAKLRQRLKELKIGHALERGMDIGPVADEERLAQNLAWVGIAREEGAEHVWGGEALQRATAGHYMSPALFLARPEHRIAREEIFGPLACVLRAGDYDEALALCNDTPFGLCAGICTNSLKHAMHFRRHAVVGMTMVNLPTAGVDFHVPFGGRKGSGYGPREQGRHAAEFYTTVKTGYMLA</sequence>
<reference evidence="11" key="1">
    <citation type="submission" date="2019-12" db="EMBL/GenBank/DDBJ databases">
        <authorList>
            <person name="Cremers G."/>
        </authorList>
    </citation>
    <scope>NUCLEOTIDE SEQUENCE</scope>
    <source>
        <strain evidence="11">Vvax</strain>
    </source>
</reference>
<organism evidence="11">
    <name type="scientific">Variovorax paradoxus</name>
    <dbReference type="NCBI Taxonomy" id="34073"/>
    <lineage>
        <taxon>Bacteria</taxon>
        <taxon>Pseudomonadati</taxon>
        <taxon>Pseudomonadota</taxon>
        <taxon>Betaproteobacteria</taxon>
        <taxon>Burkholderiales</taxon>
        <taxon>Comamonadaceae</taxon>
        <taxon>Variovorax</taxon>
    </lineage>
</organism>
<dbReference type="AlphaFoldDB" id="A0A679ITE4"/>
<comment type="catalytic activity">
    <reaction evidence="4">
        <text>4-(hydroxymethyl)benzenesulfonate + NAD(+) = 4-formylbenzenesulfonate + NADH + H(+)</text>
        <dbReference type="Rhea" id="RHEA:24412"/>
        <dbReference type="ChEBI" id="CHEBI:11944"/>
        <dbReference type="ChEBI" id="CHEBI:11987"/>
        <dbReference type="ChEBI" id="CHEBI:15378"/>
        <dbReference type="ChEBI" id="CHEBI:57540"/>
        <dbReference type="ChEBI" id="CHEBI:57945"/>
        <dbReference type="EC" id="1.1.1.257"/>
    </reaction>
</comment>
<dbReference type="FunFam" id="3.40.605.10:FF:000007">
    <property type="entry name" value="NAD/NADP-dependent betaine aldehyde dehydrogenase"/>
    <property type="match status" value="1"/>
</dbReference>
<evidence type="ECO:0000256" key="8">
    <source>
        <dbReference type="PROSITE-ProRule" id="PRU10007"/>
    </source>
</evidence>
<evidence type="ECO:0000256" key="7">
    <source>
        <dbReference type="ARBA" id="ARBA00079883"/>
    </source>
</evidence>
<dbReference type="InterPro" id="IPR016160">
    <property type="entry name" value="Ald_DH_CS_CYS"/>
</dbReference>
<keyword evidence="3 9" id="KW-0560">Oxidoreductase</keyword>
<evidence type="ECO:0000256" key="3">
    <source>
        <dbReference type="ARBA" id="ARBA00023002"/>
    </source>
</evidence>
<protein>
    <recommendedName>
        <fullName evidence="6">4-(hydroxymethyl)benzenesulfonate dehydrogenase</fullName>
        <ecNumber evidence="6">1.1.1.257</ecNumber>
    </recommendedName>
    <alternativeName>
        <fullName evidence="7">Toluenesulfonate aldehyde dehydrogenase TsaD</fullName>
    </alternativeName>
</protein>
<dbReference type="InterPro" id="IPR016162">
    <property type="entry name" value="Ald_DH_N"/>
</dbReference>
<dbReference type="InterPro" id="IPR016163">
    <property type="entry name" value="Ald_DH_C"/>
</dbReference>
<feature type="domain" description="Aldehyde dehydrogenase" evidence="10">
    <location>
        <begin position="67"/>
        <end position="526"/>
    </location>
</feature>
<dbReference type="Pfam" id="PF00171">
    <property type="entry name" value="Aldedh"/>
    <property type="match status" value="1"/>
</dbReference>